<dbReference type="SUPFAM" id="SSF53187">
    <property type="entry name" value="Zn-dependent exopeptidases"/>
    <property type="match status" value="1"/>
</dbReference>
<dbReference type="Proteomes" id="UP000252100">
    <property type="component" value="Chromosome"/>
</dbReference>
<sequence>MVGCGNESFDEETFDVSGKNEIKEAYENGDLEEKVFEYEERFSQNDYAGDIHAESQTAFVEGSDDSNVLVSAPHTTTHIRDGKIRDAEIYTGSIALLIQAFTGAHVIYNVYEGEDANHVFGGLYKEKIGDIIEEYDVDLVIDVHGAGENWNFDLEIGTVHGEAANDERVDLLQYILENNEMHNINRNEHFPASGEGTVTYQSWHHYRTEAMQLEIHRDYRDPRNDFESYFEMLKSLVHFVANADLINNPTEER</sequence>
<accession>A0A345C0H6</accession>
<dbReference type="OrthoDB" id="2962133at2"/>
<keyword evidence="2" id="KW-1185">Reference proteome</keyword>
<name>A0A345C0H6_9BACI</name>
<dbReference type="Gene3D" id="3.40.630.40">
    <property type="entry name" value="Zn-dependent exopeptidases"/>
    <property type="match status" value="1"/>
</dbReference>
<protein>
    <recommendedName>
        <fullName evidence="3">N-formylglutamate amidohydrolase</fullName>
    </recommendedName>
</protein>
<evidence type="ECO:0000313" key="2">
    <source>
        <dbReference type="Proteomes" id="UP000252100"/>
    </source>
</evidence>
<organism evidence="1 2">
    <name type="scientific">Salicibibacter kimchii</name>
    <dbReference type="NCBI Taxonomy" id="2099786"/>
    <lineage>
        <taxon>Bacteria</taxon>
        <taxon>Bacillati</taxon>
        <taxon>Bacillota</taxon>
        <taxon>Bacilli</taxon>
        <taxon>Bacillales</taxon>
        <taxon>Bacillaceae</taxon>
        <taxon>Salicibibacter</taxon>
    </lineage>
</organism>
<dbReference type="RefSeq" id="WP_114373816.1">
    <property type="nucleotide sequence ID" value="NZ_CP031092.1"/>
</dbReference>
<dbReference type="AlphaFoldDB" id="A0A345C0H6"/>
<proteinExistence type="predicted"/>
<evidence type="ECO:0008006" key="3">
    <source>
        <dbReference type="Google" id="ProtNLM"/>
    </source>
</evidence>
<reference evidence="1 2" key="1">
    <citation type="journal article" date="2018" name="J. Microbiol.">
        <title>Salicibibacter kimchii gen. nov., sp. nov., a moderately halophilic and alkalitolerant bacterium in the family Bacillaceae, isolated from kimchi.</title>
        <authorList>
            <person name="Jang J.Y."/>
            <person name="Oh Y.J."/>
            <person name="Lim S.K."/>
            <person name="Park H.K."/>
            <person name="Lee C."/>
            <person name="Kim J.Y."/>
            <person name="Lee M.A."/>
            <person name="Choi H.J."/>
        </authorList>
    </citation>
    <scope>NUCLEOTIDE SEQUENCE [LARGE SCALE GENOMIC DNA]</scope>
    <source>
        <strain evidence="1 2">NKC1-1</strain>
    </source>
</reference>
<gene>
    <name evidence="1" type="ORF">DT065_12255</name>
</gene>
<dbReference type="KEGG" id="rue:DT065_12255"/>
<dbReference type="EMBL" id="CP031092">
    <property type="protein sequence ID" value="AXF56707.1"/>
    <property type="molecule type" value="Genomic_DNA"/>
</dbReference>
<evidence type="ECO:0000313" key="1">
    <source>
        <dbReference type="EMBL" id="AXF56707.1"/>
    </source>
</evidence>